<proteinExistence type="predicted"/>
<sequence length="107" mass="12184">MFSLRKQVKSIDLEHTSSFVLSGLGYKRLLIKQKVVMDFENHPRIEGKSSRIVADVFKRIQCLFKMDEKLMLQLYFTCSPGWGTNGGMSTFSVSFIRSEDQSGVHGC</sequence>
<comment type="caution">
    <text evidence="1">The sequence shown here is derived from an EMBL/GenBank/DDBJ whole genome shotgun (WGS) entry which is preliminary data.</text>
</comment>
<keyword evidence="2" id="KW-1185">Reference proteome</keyword>
<dbReference type="AlphaFoldDB" id="A0AAD4T921"/>
<dbReference type="EMBL" id="JAJJMB010004170">
    <property type="protein sequence ID" value="KAI3943768.1"/>
    <property type="molecule type" value="Genomic_DNA"/>
</dbReference>
<gene>
    <name evidence="1" type="ORF">MKW98_004273</name>
</gene>
<accession>A0AAD4T921</accession>
<organism evidence="1 2">
    <name type="scientific">Papaver atlanticum</name>
    <dbReference type="NCBI Taxonomy" id="357466"/>
    <lineage>
        <taxon>Eukaryota</taxon>
        <taxon>Viridiplantae</taxon>
        <taxon>Streptophyta</taxon>
        <taxon>Embryophyta</taxon>
        <taxon>Tracheophyta</taxon>
        <taxon>Spermatophyta</taxon>
        <taxon>Magnoliopsida</taxon>
        <taxon>Ranunculales</taxon>
        <taxon>Papaveraceae</taxon>
        <taxon>Papaveroideae</taxon>
        <taxon>Papaver</taxon>
    </lineage>
</organism>
<evidence type="ECO:0000313" key="2">
    <source>
        <dbReference type="Proteomes" id="UP001202328"/>
    </source>
</evidence>
<reference evidence="1" key="1">
    <citation type="submission" date="2022-04" db="EMBL/GenBank/DDBJ databases">
        <title>A functionally conserved STORR gene fusion in Papaver species that diverged 16.8 million years ago.</title>
        <authorList>
            <person name="Catania T."/>
        </authorList>
    </citation>
    <scope>NUCLEOTIDE SEQUENCE</scope>
    <source>
        <strain evidence="1">S-188037</strain>
    </source>
</reference>
<evidence type="ECO:0000313" key="1">
    <source>
        <dbReference type="EMBL" id="KAI3943768.1"/>
    </source>
</evidence>
<protein>
    <submittedName>
        <fullName evidence="1">Uncharacterized protein</fullName>
    </submittedName>
</protein>
<dbReference type="Proteomes" id="UP001202328">
    <property type="component" value="Unassembled WGS sequence"/>
</dbReference>
<name>A0AAD4T921_9MAGN</name>